<dbReference type="InterPro" id="IPR003615">
    <property type="entry name" value="HNH_nuc"/>
</dbReference>
<sequence length="289" mass="33643">MINLNPFQNSSTEFLSEVVSSKNKRKDEIPPFYKDRVIALSKMMLPAYQSYDAAFLKNELHTVTASVRFTADQKSDVLNLYNYNSKPFTKLKNKIISRPNDHEVHTCQYCTISSINTLDHIIPKESYPEFVVHPKNLFPACSQCNSYKSTKWMTDGIFEFLNPYLHHLPTEQFLFVNVDYINNTFNIDFYLDNSDNLIPSYLFDVIKNHYRNLHLLKRFKNESYKIISEFDNSIQGSLTTQSLNNALNSARASISFNQNTFGFNQFENILKLELCNGVAFRKYCQTQGY</sequence>
<keyword evidence="2" id="KW-0540">Nuclease</keyword>
<accession>A0ABT9HFJ2</accession>
<dbReference type="SMART" id="SM00507">
    <property type="entry name" value="HNHc"/>
    <property type="match status" value="1"/>
</dbReference>
<dbReference type="Pfam" id="PF01844">
    <property type="entry name" value="HNH"/>
    <property type="match status" value="1"/>
</dbReference>
<feature type="domain" description="HNH nuclease" evidence="1">
    <location>
        <begin position="90"/>
        <end position="146"/>
    </location>
</feature>
<protein>
    <submittedName>
        <fullName evidence="2">HNH endonuclease</fullName>
    </submittedName>
</protein>
<dbReference type="GO" id="GO:0004519">
    <property type="term" value="F:endonuclease activity"/>
    <property type="evidence" value="ECO:0007669"/>
    <property type="project" value="UniProtKB-KW"/>
</dbReference>
<keyword evidence="2" id="KW-0255">Endonuclease</keyword>
<evidence type="ECO:0000313" key="2">
    <source>
        <dbReference type="EMBL" id="MDP4544541.1"/>
    </source>
</evidence>
<keyword evidence="3" id="KW-1185">Reference proteome</keyword>
<dbReference type="RefSeq" id="WP_305935637.1">
    <property type="nucleotide sequence ID" value="NZ_JAVAJI010000007.1"/>
</dbReference>
<comment type="caution">
    <text evidence="2">The sequence shown here is derived from an EMBL/GenBank/DDBJ whole genome shotgun (WGS) entry which is preliminary data.</text>
</comment>
<proteinExistence type="predicted"/>
<reference evidence="2 3" key="1">
    <citation type="submission" date="2023-08" db="EMBL/GenBank/DDBJ databases">
        <authorList>
            <person name="Kumar R."/>
        </authorList>
    </citation>
    <scope>NUCLEOTIDE SEQUENCE [LARGE SCALE GENOMIC DNA]</scope>
    <source>
        <strain evidence="2 3">LUR13</strain>
    </source>
</reference>
<evidence type="ECO:0000259" key="1">
    <source>
        <dbReference type="SMART" id="SM00507"/>
    </source>
</evidence>
<evidence type="ECO:0000313" key="3">
    <source>
        <dbReference type="Proteomes" id="UP001228171"/>
    </source>
</evidence>
<dbReference type="EMBL" id="JAVAJI010000007">
    <property type="protein sequence ID" value="MDP4544541.1"/>
    <property type="molecule type" value="Genomic_DNA"/>
</dbReference>
<dbReference type="Proteomes" id="UP001228171">
    <property type="component" value="Unassembled WGS sequence"/>
</dbReference>
<keyword evidence="2" id="KW-0378">Hydrolase</keyword>
<dbReference type="CDD" id="cd00085">
    <property type="entry name" value="HNHc"/>
    <property type="match status" value="1"/>
</dbReference>
<organism evidence="2 3">
    <name type="scientific">Psychrobacter faecalis</name>
    <dbReference type="NCBI Taxonomy" id="180588"/>
    <lineage>
        <taxon>Bacteria</taxon>
        <taxon>Pseudomonadati</taxon>
        <taxon>Pseudomonadota</taxon>
        <taxon>Gammaproteobacteria</taxon>
        <taxon>Moraxellales</taxon>
        <taxon>Moraxellaceae</taxon>
        <taxon>Psychrobacter</taxon>
    </lineage>
</organism>
<dbReference type="InterPro" id="IPR002711">
    <property type="entry name" value="HNH"/>
</dbReference>
<dbReference type="Gene3D" id="1.10.30.50">
    <property type="match status" value="1"/>
</dbReference>
<gene>
    <name evidence="2" type="ORF">Q8P09_05550</name>
</gene>
<name>A0ABT9HFJ2_9GAMM</name>